<organism evidence="1 2">
    <name type="scientific">Ophiocordyceps australis</name>
    <dbReference type="NCBI Taxonomy" id="1399860"/>
    <lineage>
        <taxon>Eukaryota</taxon>
        <taxon>Fungi</taxon>
        <taxon>Dikarya</taxon>
        <taxon>Ascomycota</taxon>
        <taxon>Pezizomycotina</taxon>
        <taxon>Sordariomycetes</taxon>
        <taxon>Hypocreomycetidae</taxon>
        <taxon>Hypocreales</taxon>
        <taxon>Ophiocordycipitaceae</taxon>
        <taxon>Ophiocordyceps</taxon>
    </lineage>
</organism>
<dbReference type="PANTHER" id="PTHR36986:SF1">
    <property type="entry name" value="UPF0643 PROTEIN PB2B2.08"/>
    <property type="match status" value="1"/>
</dbReference>
<keyword evidence="2" id="KW-1185">Reference proteome</keyword>
<reference evidence="1 2" key="1">
    <citation type="submission" date="2017-06" db="EMBL/GenBank/DDBJ databases">
        <title>Ant-infecting Ophiocordyceps genomes reveal a high diversity of potential behavioral manipulation genes and a possible major role for enterotoxins.</title>
        <authorList>
            <person name="De Bekker C."/>
            <person name="Evans H.C."/>
            <person name="Brachmann A."/>
            <person name="Hughes D.P."/>
        </authorList>
    </citation>
    <scope>NUCLEOTIDE SEQUENCE [LARGE SCALE GENOMIC DNA]</scope>
    <source>
        <strain evidence="1 2">Map64</strain>
    </source>
</reference>
<dbReference type="PANTHER" id="PTHR36986">
    <property type="entry name" value="UPF0643 PROTEIN PB2B2.08"/>
    <property type="match status" value="1"/>
</dbReference>
<proteinExistence type="predicted"/>
<evidence type="ECO:0000313" key="2">
    <source>
        <dbReference type="Proteomes" id="UP000226192"/>
    </source>
</evidence>
<dbReference type="OrthoDB" id="2140489at2759"/>
<evidence type="ECO:0000313" key="1">
    <source>
        <dbReference type="EMBL" id="PHH63342.1"/>
    </source>
</evidence>
<sequence length="217" mass="24213">MAAKATQAALPGQVPSFVQENEAMRALRAGIEPTERLILKSPYADRDHLLDLDTLDHENAILAQALIVLRATRDDYATAPYIESFNWPKVFQEAKRLAKESGKGFKETSFYIVAFRSQIKPSTEYSHLGQLDKAAHAEAVASGGFLKYWFGSPDAHLRNLATCVWRSRQDALKGGRGPAHRIAAGSTRALYASWKIDQHRLTVGDNVESWEITEWSD</sequence>
<accession>A0A2C5Y7W4</accession>
<comment type="caution">
    <text evidence="1">The sequence shown here is derived from an EMBL/GenBank/DDBJ whole genome shotgun (WGS) entry which is preliminary data.</text>
</comment>
<dbReference type="EMBL" id="NJET01000051">
    <property type="protein sequence ID" value="PHH63342.1"/>
    <property type="molecule type" value="Genomic_DNA"/>
</dbReference>
<name>A0A2C5Y7W4_9HYPO</name>
<gene>
    <name evidence="1" type="ORF">CDD81_6039</name>
</gene>
<protein>
    <submittedName>
        <fullName evidence="1">Uncharacterized protein</fullName>
    </submittedName>
</protein>
<dbReference type="Proteomes" id="UP000226192">
    <property type="component" value="Unassembled WGS sequence"/>
</dbReference>
<dbReference type="AlphaFoldDB" id="A0A2C5Y7W4"/>